<dbReference type="PANTHER" id="PTHR31391:SF131">
    <property type="entry name" value="TF-B3 DOMAIN-CONTAINING PROTEIN"/>
    <property type="match status" value="1"/>
</dbReference>
<dbReference type="PANTHER" id="PTHR31391">
    <property type="entry name" value="B3 DOMAIN-CONTAINING PROTEIN OS11G0197600-RELATED"/>
    <property type="match status" value="1"/>
</dbReference>
<evidence type="ECO:0000313" key="8">
    <source>
        <dbReference type="Proteomes" id="UP000694930"/>
    </source>
</evidence>
<keyword evidence="5" id="KW-0539">Nucleus</keyword>
<evidence type="ECO:0000256" key="4">
    <source>
        <dbReference type="ARBA" id="ARBA00023163"/>
    </source>
</evidence>
<feature type="domain" description="TF-B3" evidence="7">
    <location>
        <begin position="51"/>
        <end position="146"/>
    </location>
</feature>
<dbReference type="SMART" id="SM01019">
    <property type="entry name" value="B3"/>
    <property type="match status" value="1"/>
</dbReference>
<sequence>MARSRLSRPYQGGSSSEQVSNQKGEFIMTESTGSIEINKDEILPLSDKPYVGMVLTKSSVKPIYSLYLPKKMNKELPFAGAPAVLTYGGKKWNLFYGGAKTKYKFSSGWKIFADDNNLKEGDGLVFELSECNPDKIEFKIQILREDFPAELVPEDVEGINTDNPIIID</sequence>
<organism evidence="8 9">
    <name type="scientific">Solanum pennellii</name>
    <name type="common">Tomato</name>
    <name type="synonym">Lycopersicon pennellii</name>
    <dbReference type="NCBI Taxonomy" id="28526"/>
    <lineage>
        <taxon>Eukaryota</taxon>
        <taxon>Viridiplantae</taxon>
        <taxon>Streptophyta</taxon>
        <taxon>Embryophyta</taxon>
        <taxon>Tracheophyta</taxon>
        <taxon>Spermatophyta</taxon>
        <taxon>Magnoliopsida</taxon>
        <taxon>eudicotyledons</taxon>
        <taxon>Gunneridae</taxon>
        <taxon>Pentapetalae</taxon>
        <taxon>asterids</taxon>
        <taxon>lamiids</taxon>
        <taxon>Solanales</taxon>
        <taxon>Solanaceae</taxon>
        <taxon>Solanoideae</taxon>
        <taxon>Solaneae</taxon>
        <taxon>Solanum</taxon>
        <taxon>Solanum subgen. Lycopersicon</taxon>
    </lineage>
</organism>
<evidence type="ECO:0000256" key="2">
    <source>
        <dbReference type="ARBA" id="ARBA00023015"/>
    </source>
</evidence>
<dbReference type="RefSeq" id="XP_015080050.1">
    <property type="nucleotide sequence ID" value="XM_015224564.2"/>
</dbReference>
<protein>
    <submittedName>
        <fullName evidence="9">B3 domain-containing protein Os04g0386900-like</fullName>
    </submittedName>
</protein>
<reference evidence="9" key="2">
    <citation type="submission" date="2025-08" db="UniProtKB">
        <authorList>
            <consortium name="RefSeq"/>
        </authorList>
    </citation>
    <scope>IDENTIFICATION</scope>
</reference>
<evidence type="ECO:0000256" key="1">
    <source>
        <dbReference type="ARBA" id="ARBA00004123"/>
    </source>
</evidence>
<evidence type="ECO:0000259" key="7">
    <source>
        <dbReference type="PROSITE" id="PS50863"/>
    </source>
</evidence>
<dbReference type="PROSITE" id="PS50863">
    <property type="entry name" value="B3"/>
    <property type="match status" value="1"/>
</dbReference>
<dbReference type="InterPro" id="IPR015300">
    <property type="entry name" value="DNA-bd_pseudobarrel_sf"/>
</dbReference>
<evidence type="ECO:0000256" key="5">
    <source>
        <dbReference type="ARBA" id="ARBA00023242"/>
    </source>
</evidence>
<evidence type="ECO:0000256" key="3">
    <source>
        <dbReference type="ARBA" id="ARBA00023125"/>
    </source>
</evidence>
<dbReference type="Gene3D" id="2.40.330.10">
    <property type="entry name" value="DNA-binding pseudobarrel domain"/>
    <property type="match status" value="1"/>
</dbReference>
<keyword evidence="3" id="KW-0238">DNA-binding</keyword>
<accession>A0ABM1H417</accession>
<gene>
    <name evidence="9" type="primary">LOC107023764</name>
</gene>
<dbReference type="Pfam" id="PF02362">
    <property type="entry name" value="B3"/>
    <property type="match status" value="1"/>
</dbReference>
<keyword evidence="4" id="KW-0804">Transcription</keyword>
<keyword evidence="8" id="KW-1185">Reference proteome</keyword>
<name>A0ABM1H417_SOLPN</name>
<dbReference type="CDD" id="cd10017">
    <property type="entry name" value="B3_DNA"/>
    <property type="match status" value="1"/>
</dbReference>
<evidence type="ECO:0000313" key="9">
    <source>
        <dbReference type="RefSeq" id="XP_015080050.1"/>
    </source>
</evidence>
<keyword evidence="2" id="KW-0805">Transcription regulation</keyword>
<proteinExistence type="predicted"/>
<comment type="subcellular location">
    <subcellularLocation>
        <location evidence="1">Nucleus</location>
    </subcellularLocation>
</comment>
<dbReference type="GeneID" id="107023764"/>
<dbReference type="Proteomes" id="UP000694930">
    <property type="component" value="Chromosome 1"/>
</dbReference>
<dbReference type="SUPFAM" id="SSF101936">
    <property type="entry name" value="DNA-binding pseudobarrel domain"/>
    <property type="match status" value="1"/>
</dbReference>
<dbReference type="InterPro" id="IPR003340">
    <property type="entry name" value="B3_DNA-bd"/>
</dbReference>
<reference evidence="8" key="1">
    <citation type="journal article" date="2014" name="Nat. Genet.">
        <title>The genome of the stress-tolerant wild tomato species Solanum pennellii.</title>
        <authorList>
            <person name="Bolger A."/>
            <person name="Scossa F."/>
            <person name="Bolger M.E."/>
            <person name="Lanz C."/>
            <person name="Maumus F."/>
            <person name="Tohge T."/>
            <person name="Quesneville H."/>
            <person name="Alseekh S."/>
            <person name="Sorensen I."/>
            <person name="Lichtenstein G."/>
            <person name="Fich E.A."/>
            <person name="Conte M."/>
            <person name="Keller H."/>
            <person name="Schneeberger K."/>
            <person name="Schwacke R."/>
            <person name="Ofner I."/>
            <person name="Vrebalov J."/>
            <person name="Xu Y."/>
            <person name="Osorio S."/>
            <person name="Aflitos S.A."/>
            <person name="Schijlen E."/>
            <person name="Jimenez-Gomez J.M."/>
            <person name="Ryngajllo M."/>
            <person name="Kimura S."/>
            <person name="Kumar R."/>
            <person name="Koenig D."/>
            <person name="Headland L.R."/>
            <person name="Maloof J.N."/>
            <person name="Sinha N."/>
            <person name="van Ham R.C."/>
            <person name="Lankhorst R.K."/>
            <person name="Mao L."/>
            <person name="Vogel A."/>
            <person name="Arsova B."/>
            <person name="Panstruga R."/>
            <person name="Fei Z."/>
            <person name="Rose J.K."/>
            <person name="Zamir D."/>
            <person name="Carrari F."/>
            <person name="Giovannoni J.J."/>
            <person name="Weigel D."/>
            <person name="Usadel B."/>
            <person name="Fernie A.R."/>
        </authorList>
    </citation>
    <scope>NUCLEOTIDE SEQUENCE [LARGE SCALE GENOMIC DNA]</scope>
    <source>
        <strain evidence="8">cv. LA0716</strain>
    </source>
</reference>
<feature type="region of interest" description="Disordered" evidence="6">
    <location>
        <begin position="1"/>
        <end position="25"/>
    </location>
</feature>
<feature type="compositionally biased region" description="Polar residues" evidence="6">
    <location>
        <begin position="12"/>
        <end position="25"/>
    </location>
</feature>
<evidence type="ECO:0000256" key="6">
    <source>
        <dbReference type="SAM" id="MobiDB-lite"/>
    </source>
</evidence>
<dbReference type="InterPro" id="IPR044837">
    <property type="entry name" value="REM16-like"/>
</dbReference>